<comment type="subcellular location">
    <subcellularLocation>
        <location evidence="1">Membrane</location>
        <topology evidence="1">Multi-pass membrane protein</topology>
    </subcellularLocation>
</comment>
<sequence>MVTVFPVPEDKALIHYPARFVDPALAFAFGWNYWYSFAITLTTEITAAGIMSTQLINQNCMGLWISAVLVSATAINFFRRRWFGEVEFIFAAIKLLTMVASIVFGIIFLLGGRPDHDRIGFRYWISPGPFNQFNEIPGFIGRFLAFWSVLSQAAFTHQGTEIVALAALETENPRKSIPIAIKTVLYRILIFYLGGMTVVGLLVPYTSSSLGTGARSGALSPFVIAFNSVHIPTLSMGVSIIAVMIISVFPVVNSHIYAGSKILHGLSSDDLAPLLFSRAPKWFSRYTSNGDQVAGIAITAVFGLLAYTSVAVGISQADTVYERFSKMSSISVLMTWWSILLTYIQFYHGVSRKVGIDRGMFAYQAPFQPWLSYFGFSMTTLIIIFNGFEVFLSHNWSTSKFISAYISLLIFPLGFIWSKISQKTSFIKLDQMKLEEGRSDLNPLDVMEGENDVNSVGKFHKFLHWVRKWYMSGWLKTGSNSSNELNQSQKITALP</sequence>
<feature type="transmembrane region" description="Helical" evidence="5">
    <location>
        <begin position="184"/>
        <end position="203"/>
    </location>
</feature>
<evidence type="ECO:0000256" key="1">
    <source>
        <dbReference type="ARBA" id="ARBA00004141"/>
    </source>
</evidence>
<keyword evidence="3 5" id="KW-1133">Transmembrane helix</keyword>
<accession>A0A5B0NLK1</accession>
<dbReference type="InterPro" id="IPR004841">
    <property type="entry name" value="AA-permease/SLC12A_dom"/>
</dbReference>
<evidence type="ECO:0000313" key="8">
    <source>
        <dbReference type="Proteomes" id="UP000324748"/>
    </source>
</evidence>
<dbReference type="InterPro" id="IPR050524">
    <property type="entry name" value="APC_YAT"/>
</dbReference>
<evidence type="ECO:0000313" key="7">
    <source>
        <dbReference type="EMBL" id="KAA1089663.1"/>
    </source>
</evidence>
<feature type="transmembrane region" description="Helical" evidence="5">
    <location>
        <begin position="327"/>
        <end position="350"/>
    </location>
</feature>
<proteinExistence type="predicted"/>
<feature type="transmembrane region" description="Helical" evidence="5">
    <location>
        <begin position="293"/>
        <end position="315"/>
    </location>
</feature>
<feature type="transmembrane region" description="Helical" evidence="5">
    <location>
        <begin position="63"/>
        <end position="82"/>
    </location>
</feature>
<dbReference type="OrthoDB" id="10062876at2759"/>
<dbReference type="EMBL" id="VSWC01000093">
    <property type="protein sequence ID" value="KAA1089663.1"/>
    <property type="molecule type" value="Genomic_DNA"/>
</dbReference>
<keyword evidence="4 5" id="KW-0472">Membrane</keyword>
<dbReference type="PANTHER" id="PTHR43341:SF4">
    <property type="entry name" value="ARGININE PERMEASE CAN1-RELATED"/>
    <property type="match status" value="1"/>
</dbReference>
<dbReference type="Gene3D" id="1.20.1740.10">
    <property type="entry name" value="Amino acid/polyamine transporter I"/>
    <property type="match status" value="1"/>
</dbReference>
<dbReference type="GO" id="GO:0016020">
    <property type="term" value="C:membrane"/>
    <property type="evidence" value="ECO:0007669"/>
    <property type="project" value="UniProtKB-SubCell"/>
</dbReference>
<dbReference type="Pfam" id="PF00324">
    <property type="entry name" value="AA_permease"/>
    <property type="match status" value="1"/>
</dbReference>
<feature type="transmembrane region" description="Helical" evidence="5">
    <location>
        <begin position="370"/>
        <end position="388"/>
    </location>
</feature>
<feature type="transmembrane region" description="Helical" evidence="5">
    <location>
        <begin position="223"/>
        <end position="252"/>
    </location>
</feature>
<evidence type="ECO:0000259" key="6">
    <source>
        <dbReference type="Pfam" id="PF00324"/>
    </source>
</evidence>
<feature type="domain" description="Amino acid permease/ SLC12A" evidence="6">
    <location>
        <begin position="1"/>
        <end position="428"/>
    </location>
</feature>
<dbReference type="PIRSF" id="PIRSF006060">
    <property type="entry name" value="AA_transporter"/>
    <property type="match status" value="1"/>
</dbReference>
<feature type="transmembrane region" description="Helical" evidence="5">
    <location>
        <begin position="88"/>
        <end position="112"/>
    </location>
</feature>
<evidence type="ECO:0000256" key="4">
    <source>
        <dbReference type="ARBA" id="ARBA00023136"/>
    </source>
</evidence>
<organism evidence="7 8">
    <name type="scientific">Puccinia graminis f. sp. tritici</name>
    <dbReference type="NCBI Taxonomy" id="56615"/>
    <lineage>
        <taxon>Eukaryota</taxon>
        <taxon>Fungi</taxon>
        <taxon>Dikarya</taxon>
        <taxon>Basidiomycota</taxon>
        <taxon>Pucciniomycotina</taxon>
        <taxon>Pucciniomycetes</taxon>
        <taxon>Pucciniales</taxon>
        <taxon>Pucciniaceae</taxon>
        <taxon>Puccinia</taxon>
    </lineage>
</organism>
<name>A0A5B0NLK1_PUCGR</name>
<dbReference type="Proteomes" id="UP000324748">
    <property type="component" value="Unassembled WGS sequence"/>
</dbReference>
<dbReference type="AlphaFoldDB" id="A0A5B0NLK1"/>
<gene>
    <name evidence="7" type="ORF">PGT21_026458</name>
</gene>
<feature type="transmembrane region" description="Helical" evidence="5">
    <location>
        <begin position="400"/>
        <end position="418"/>
    </location>
</feature>
<evidence type="ECO:0000256" key="3">
    <source>
        <dbReference type="ARBA" id="ARBA00022989"/>
    </source>
</evidence>
<comment type="caution">
    <text evidence="7">The sequence shown here is derived from an EMBL/GenBank/DDBJ whole genome shotgun (WGS) entry which is preliminary data.</text>
</comment>
<evidence type="ECO:0000256" key="5">
    <source>
        <dbReference type="SAM" id="Phobius"/>
    </source>
</evidence>
<dbReference type="PANTHER" id="PTHR43341">
    <property type="entry name" value="AMINO ACID PERMEASE"/>
    <property type="match status" value="1"/>
</dbReference>
<keyword evidence="2 5" id="KW-0812">Transmembrane</keyword>
<reference evidence="7 8" key="1">
    <citation type="submission" date="2019-05" db="EMBL/GenBank/DDBJ databases">
        <title>Emergence of the Ug99 lineage of the wheat stem rust pathogen through somatic hybridization.</title>
        <authorList>
            <person name="Li F."/>
            <person name="Upadhyaya N.M."/>
            <person name="Sperschneider J."/>
            <person name="Matny O."/>
            <person name="Nguyen-Phuc H."/>
            <person name="Mago R."/>
            <person name="Raley C."/>
            <person name="Miller M.E."/>
            <person name="Silverstein K.A.T."/>
            <person name="Henningsen E."/>
            <person name="Hirsch C.D."/>
            <person name="Visser B."/>
            <person name="Pretorius Z.A."/>
            <person name="Steffenson B.J."/>
            <person name="Schwessinger B."/>
            <person name="Dodds P.N."/>
            <person name="Figueroa M."/>
        </authorList>
    </citation>
    <scope>NUCLEOTIDE SEQUENCE [LARGE SCALE GENOMIC DNA]</scope>
    <source>
        <strain evidence="7">21-0</strain>
    </source>
</reference>
<protein>
    <recommendedName>
        <fullName evidence="6">Amino acid permease/ SLC12A domain-containing protein</fullName>
    </recommendedName>
</protein>
<keyword evidence="8" id="KW-1185">Reference proteome</keyword>
<evidence type="ECO:0000256" key="2">
    <source>
        <dbReference type="ARBA" id="ARBA00022692"/>
    </source>
</evidence>
<dbReference type="GO" id="GO:0015171">
    <property type="term" value="F:amino acid transmembrane transporter activity"/>
    <property type="evidence" value="ECO:0007669"/>
    <property type="project" value="TreeGrafter"/>
</dbReference>